<sequence>MMGDFNEIAYPNEKKGGAPADVRKCQTFNSWINDCNLLEVTTAGTRFTWRGPKWNGRDRVFKKLDRVLCNVDWRLKYHEGFAKVLPRVQSDHHPIIVFLNGEATTNRNRPFRFETAWTSHDDFNDFLHSKWEKDRDIVQSLHNLTTHLKKWNKETFGDIFKRKKEILARLNEIQNSSNYGYITFLEKLEKELQDQLVVTLYHEECLWFQKSRSQWITDGDRNTKYYHSKTIVRRRRNKIISLRNEDRTWVDDPERLKDLVRKFFINLFKEDEEVHDPIISWTTYPTNMEAHHNALSATIQFVECKEALFDMGPMKAPGEDGYPALFFQQCWDTVADSLFQYVNQVWVNPSLISSINNTLLVLIPKVDRPEFVSQFRPIALCNVVYKIITKVIVNRIKPMLDGIISPYQSSFIPGRTIHHNIIVAQKMVHSLTKMKGNKMFMSIKIDLEKAYDRLNWKFVENCLDECKFPPNLINIIHHCISSSSFKILWNGEKTDMFTPSRGIRQGDPLSPYLFVICMERLSHIIADQVDAQYWKPMRAGRYEPQISHLLFADDLLLFVEASIEQARCIMHCLDLFCQASGQKINNQKTEIYFSKNVDNQLREDILNHTGYKQVNNMGKYLGANISPGRTTRGKFNNIIDKIQNKLSGWKQQCLSFAGRLTLSKSVLSSIPYYHMQYAKLPKTLCSEMEKIQRIFLWGDTDQTRRPHLVGWDVCCLPKNEGGLGIKRPQYMNDAFLMKMLWNLINNPNDLWCKVLYSKYERNKDLRITINSQTYDSPLWKALTGVWEQFQQNIVWQLGDGNNINFWLDKWTPSGTSLISITNQTYIDTTISVRDVVTASGDWNHNFLTSNLPSTFAFQVIALPAPKETDGKDNIGWGGTNTRNFTLQSAYESCNNKAQPIEGDWKALWNWKGPHRIQTFMWMAAHERLLTNYRRSKWGVGASP</sequence>
<dbReference type="InterPro" id="IPR036691">
    <property type="entry name" value="Endo/exonu/phosph_ase_sf"/>
</dbReference>
<dbReference type="Gene3D" id="3.60.10.10">
    <property type="entry name" value="Endonuclease/exonuclease/phosphatase"/>
    <property type="match status" value="1"/>
</dbReference>
<accession>A0A2K3MX00</accession>
<dbReference type="Proteomes" id="UP000236291">
    <property type="component" value="Unassembled WGS sequence"/>
</dbReference>
<protein>
    <submittedName>
        <fullName evidence="2">Ribonuclease H</fullName>
    </submittedName>
</protein>
<dbReference type="PROSITE" id="PS50878">
    <property type="entry name" value="RT_POL"/>
    <property type="match status" value="1"/>
</dbReference>
<dbReference type="AlphaFoldDB" id="A0A2K3MX00"/>
<dbReference type="InterPro" id="IPR043502">
    <property type="entry name" value="DNA/RNA_pol_sf"/>
</dbReference>
<dbReference type="STRING" id="57577.A0A2K3MX00"/>
<dbReference type="PANTHER" id="PTHR33116">
    <property type="entry name" value="REVERSE TRANSCRIPTASE ZINC-BINDING DOMAIN-CONTAINING PROTEIN-RELATED-RELATED"/>
    <property type="match status" value="1"/>
</dbReference>
<reference evidence="2 3" key="1">
    <citation type="journal article" date="2014" name="Am. J. Bot.">
        <title>Genome assembly and annotation for red clover (Trifolium pratense; Fabaceae).</title>
        <authorList>
            <person name="Istvanek J."/>
            <person name="Jaros M."/>
            <person name="Krenek A."/>
            <person name="Repkova J."/>
        </authorList>
    </citation>
    <scope>NUCLEOTIDE SEQUENCE [LARGE SCALE GENOMIC DNA]</scope>
    <source>
        <strain evidence="3">cv. Tatra</strain>
        <tissue evidence="2">Young leaves</tissue>
    </source>
</reference>
<name>A0A2K3MX00_TRIPR</name>
<dbReference type="CDD" id="cd01650">
    <property type="entry name" value="RT_nLTR_like"/>
    <property type="match status" value="1"/>
</dbReference>
<dbReference type="SUPFAM" id="SSF56219">
    <property type="entry name" value="DNase I-like"/>
    <property type="match status" value="1"/>
</dbReference>
<feature type="domain" description="Reverse transcriptase" evidence="1">
    <location>
        <begin position="344"/>
        <end position="625"/>
    </location>
</feature>
<evidence type="ECO:0000313" key="3">
    <source>
        <dbReference type="Proteomes" id="UP000236291"/>
    </source>
</evidence>
<dbReference type="PANTHER" id="PTHR33116:SF70">
    <property type="entry name" value="NON-LTR RETROELEMENT REVERSE TRANSCRIPTASE-LIKE PROTEIN"/>
    <property type="match status" value="1"/>
</dbReference>
<dbReference type="EMBL" id="ASHM01013295">
    <property type="protein sequence ID" value="PNX95269.1"/>
    <property type="molecule type" value="Genomic_DNA"/>
</dbReference>
<dbReference type="Pfam" id="PF13966">
    <property type="entry name" value="zf-RVT"/>
    <property type="match status" value="1"/>
</dbReference>
<evidence type="ECO:0000313" key="2">
    <source>
        <dbReference type="EMBL" id="PNX95269.1"/>
    </source>
</evidence>
<proteinExistence type="predicted"/>
<dbReference type="Pfam" id="PF00078">
    <property type="entry name" value="RVT_1"/>
    <property type="match status" value="1"/>
</dbReference>
<reference evidence="2 3" key="2">
    <citation type="journal article" date="2017" name="Front. Plant Sci.">
        <title>Gene Classification and Mining of Molecular Markers Useful in Red Clover (Trifolium pratense) Breeding.</title>
        <authorList>
            <person name="Istvanek J."/>
            <person name="Dluhosova J."/>
            <person name="Dluhos P."/>
            <person name="Patkova L."/>
            <person name="Nedelnik J."/>
            <person name="Repkova J."/>
        </authorList>
    </citation>
    <scope>NUCLEOTIDE SEQUENCE [LARGE SCALE GENOMIC DNA]</scope>
    <source>
        <strain evidence="3">cv. Tatra</strain>
        <tissue evidence="2">Young leaves</tissue>
    </source>
</reference>
<evidence type="ECO:0000259" key="1">
    <source>
        <dbReference type="PROSITE" id="PS50878"/>
    </source>
</evidence>
<dbReference type="InterPro" id="IPR026960">
    <property type="entry name" value="RVT-Znf"/>
</dbReference>
<gene>
    <name evidence="2" type="ORF">L195_g018459</name>
</gene>
<organism evidence="2 3">
    <name type="scientific">Trifolium pratense</name>
    <name type="common">Red clover</name>
    <dbReference type="NCBI Taxonomy" id="57577"/>
    <lineage>
        <taxon>Eukaryota</taxon>
        <taxon>Viridiplantae</taxon>
        <taxon>Streptophyta</taxon>
        <taxon>Embryophyta</taxon>
        <taxon>Tracheophyta</taxon>
        <taxon>Spermatophyta</taxon>
        <taxon>Magnoliopsida</taxon>
        <taxon>eudicotyledons</taxon>
        <taxon>Gunneridae</taxon>
        <taxon>Pentapetalae</taxon>
        <taxon>rosids</taxon>
        <taxon>fabids</taxon>
        <taxon>Fabales</taxon>
        <taxon>Fabaceae</taxon>
        <taxon>Papilionoideae</taxon>
        <taxon>50 kb inversion clade</taxon>
        <taxon>NPAAA clade</taxon>
        <taxon>Hologalegina</taxon>
        <taxon>IRL clade</taxon>
        <taxon>Trifolieae</taxon>
        <taxon>Trifolium</taxon>
    </lineage>
</organism>
<dbReference type="InterPro" id="IPR000477">
    <property type="entry name" value="RT_dom"/>
</dbReference>
<dbReference type="SUPFAM" id="SSF56672">
    <property type="entry name" value="DNA/RNA polymerases"/>
    <property type="match status" value="1"/>
</dbReference>
<feature type="non-terminal residue" evidence="2">
    <location>
        <position position="943"/>
    </location>
</feature>
<comment type="caution">
    <text evidence="2">The sequence shown here is derived from an EMBL/GenBank/DDBJ whole genome shotgun (WGS) entry which is preliminary data.</text>
</comment>